<dbReference type="GO" id="GO:0048038">
    <property type="term" value="F:quinone binding"/>
    <property type="evidence" value="ECO:0007669"/>
    <property type="project" value="UniProtKB-KW"/>
</dbReference>
<dbReference type="EMBL" id="FMZM01000012">
    <property type="protein sequence ID" value="SDD94873.1"/>
    <property type="molecule type" value="Genomic_DNA"/>
</dbReference>
<evidence type="ECO:0000256" key="1">
    <source>
        <dbReference type="ARBA" id="ARBA00004141"/>
    </source>
</evidence>
<evidence type="ECO:0000256" key="6">
    <source>
        <dbReference type="ARBA" id="ARBA00023002"/>
    </source>
</evidence>
<reference evidence="11 12" key="1">
    <citation type="submission" date="2016-10" db="EMBL/GenBank/DDBJ databases">
        <authorList>
            <person name="de Groot N.N."/>
        </authorList>
    </citation>
    <scope>NUCLEOTIDE SEQUENCE [LARGE SCALE GENOMIC DNA]</scope>
    <source>
        <strain evidence="11 12">CGMCC 4.6858</strain>
    </source>
</reference>
<proteinExistence type="inferred from homology"/>
<dbReference type="RefSeq" id="WP_211753109.1">
    <property type="nucleotide sequence ID" value="NZ_FMZM01000012.1"/>
</dbReference>
<feature type="domain" description="Vitamin K epoxide reductase" evidence="10">
    <location>
        <begin position="14"/>
        <end position="155"/>
    </location>
</feature>
<keyword evidence="8" id="KW-1015">Disulfide bond</keyword>
<keyword evidence="7" id="KW-0472">Membrane</keyword>
<dbReference type="AlphaFoldDB" id="A0A1G6YXU5"/>
<dbReference type="Proteomes" id="UP000199034">
    <property type="component" value="Unassembled WGS sequence"/>
</dbReference>
<sequence length="203" mass="21951">MTEPYDDAARPVPLRPFGVGLVVLGGIGLLAAFTLVVDKVRLLEDPLYTPSCNFNPVLSCGSVMRTDQASVFGFPNPLLGLVGFSVVVTVGVVLATGTRVPGRLLTGLAGGAALGLAFVHWLAFQSLYRINALCPWCLVVWAVTIPIAVWSVLVALRVDLPDGRGRRVAEAVWSVRYLVVLAWYLLVVVLALVRFWDYWSTLG</sequence>
<dbReference type="GO" id="GO:0016020">
    <property type="term" value="C:membrane"/>
    <property type="evidence" value="ECO:0007669"/>
    <property type="project" value="UniProtKB-SubCell"/>
</dbReference>
<dbReference type="Pfam" id="PF07884">
    <property type="entry name" value="VKOR"/>
    <property type="match status" value="1"/>
</dbReference>
<evidence type="ECO:0000256" key="3">
    <source>
        <dbReference type="ARBA" id="ARBA00022692"/>
    </source>
</evidence>
<comment type="subcellular location">
    <subcellularLocation>
        <location evidence="1">Membrane</location>
        <topology evidence="1">Multi-pass membrane protein</topology>
    </subcellularLocation>
</comment>
<evidence type="ECO:0000256" key="4">
    <source>
        <dbReference type="ARBA" id="ARBA00022719"/>
    </source>
</evidence>
<evidence type="ECO:0000256" key="2">
    <source>
        <dbReference type="ARBA" id="ARBA00006214"/>
    </source>
</evidence>
<accession>A0A1G6YXU5</accession>
<comment type="similarity">
    <text evidence="2">Belongs to the VKOR family.</text>
</comment>
<protein>
    <submittedName>
        <fullName evidence="11">Uncharacterized membrane protein</fullName>
    </submittedName>
</protein>
<evidence type="ECO:0000313" key="11">
    <source>
        <dbReference type="EMBL" id="SDD94873.1"/>
    </source>
</evidence>
<evidence type="ECO:0000313" key="12">
    <source>
        <dbReference type="Proteomes" id="UP000199034"/>
    </source>
</evidence>
<keyword evidence="3" id="KW-0812">Transmembrane</keyword>
<evidence type="ECO:0000256" key="9">
    <source>
        <dbReference type="ARBA" id="ARBA00023284"/>
    </source>
</evidence>
<dbReference type="InterPro" id="IPR041714">
    <property type="entry name" value="VKOR_Actinobacteria"/>
</dbReference>
<keyword evidence="4" id="KW-0874">Quinone</keyword>
<dbReference type="Gene3D" id="1.20.1440.130">
    <property type="entry name" value="VKOR domain"/>
    <property type="match status" value="1"/>
</dbReference>
<dbReference type="SMART" id="SM00756">
    <property type="entry name" value="VKc"/>
    <property type="match status" value="1"/>
</dbReference>
<evidence type="ECO:0000256" key="5">
    <source>
        <dbReference type="ARBA" id="ARBA00022989"/>
    </source>
</evidence>
<dbReference type="InterPro" id="IPR038354">
    <property type="entry name" value="VKOR_sf"/>
</dbReference>
<keyword evidence="6" id="KW-0560">Oxidoreductase</keyword>
<keyword evidence="12" id="KW-1185">Reference proteome</keyword>
<dbReference type="CDD" id="cd12922">
    <property type="entry name" value="VKOR_5"/>
    <property type="match status" value="1"/>
</dbReference>
<dbReference type="InterPro" id="IPR012932">
    <property type="entry name" value="VKOR"/>
</dbReference>
<evidence type="ECO:0000256" key="7">
    <source>
        <dbReference type="ARBA" id="ARBA00023136"/>
    </source>
</evidence>
<keyword evidence="9" id="KW-0676">Redox-active center</keyword>
<evidence type="ECO:0000256" key="8">
    <source>
        <dbReference type="ARBA" id="ARBA00023157"/>
    </source>
</evidence>
<gene>
    <name evidence="11" type="ORF">SAMN05421872_112193</name>
</gene>
<dbReference type="STRING" id="1045774.SAMN05421872_112193"/>
<name>A0A1G6YXU5_9ACTN</name>
<evidence type="ECO:0000259" key="10">
    <source>
        <dbReference type="SMART" id="SM00756"/>
    </source>
</evidence>
<dbReference type="GO" id="GO:0016491">
    <property type="term" value="F:oxidoreductase activity"/>
    <property type="evidence" value="ECO:0007669"/>
    <property type="project" value="UniProtKB-KW"/>
</dbReference>
<keyword evidence="5" id="KW-1133">Transmembrane helix</keyword>
<organism evidence="11 12">
    <name type="scientific">Nocardioides lianchengensis</name>
    <dbReference type="NCBI Taxonomy" id="1045774"/>
    <lineage>
        <taxon>Bacteria</taxon>
        <taxon>Bacillati</taxon>
        <taxon>Actinomycetota</taxon>
        <taxon>Actinomycetes</taxon>
        <taxon>Propionibacteriales</taxon>
        <taxon>Nocardioidaceae</taxon>
        <taxon>Nocardioides</taxon>
    </lineage>
</organism>